<feature type="transmembrane region" description="Helical" evidence="1">
    <location>
        <begin position="83"/>
        <end position="101"/>
    </location>
</feature>
<protein>
    <submittedName>
        <fullName evidence="3">Aste57867_14542 protein</fullName>
    </submittedName>
</protein>
<keyword evidence="1" id="KW-0472">Membrane</keyword>
<dbReference type="EMBL" id="VJMH01005552">
    <property type="protein sequence ID" value="KAF0694592.1"/>
    <property type="molecule type" value="Genomic_DNA"/>
</dbReference>
<dbReference type="Proteomes" id="UP000332933">
    <property type="component" value="Unassembled WGS sequence"/>
</dbReference>
<dbReference type="OrthoDB" id="77478at2759"/>
<dbReference type="GO" id="GO:0022857">
    <property type="term" value="F:transmembrane transporter activity"/>
    <property type="evidence" value="ECO:0007669"/>
    <property type="project" value="InterPro"/>
</dbReference>
<name>A0A485L3K0_9STRA</name>
<keyword evidence="1" id="KW-0812">Transmembrane</keyword>
<evidence type="ECO:0000313" key="3">
    <source>
        <dbReference type="EMBL" id="VFT91364.1"/>
    </source>
</evidence>
<dbReference type="AlphaFoldDB" id="A0A485L3K0"/>
<dbReference type="EMBL" id="CAADRA010005573">
    <property type="protein sequence ID" value="VFT91364.1"/>
    <property type="molecule type" value="Genomic_DNA"/>
</dbReference>
<dbReference type="PANTHER" id="PTHR11360:SF317">
    <property type="entry name" value="MAJOR FACILITATOR SUPERFAMILY (MFS) PROFILE DOMAIN-CONTAINING PROTEIN-RELATED"/>
    <property type="match status" value="1"/>
</dbReference>
<dbReference type="InterPro" id="IPR011701">
    <property type="entry name" value="MFS"/>
</dbReference>
<reference evidence="2" key="2">
    <citation type="submission" date="2019-06" db="EMBL/GenBank/DDBJ databases">
        <title>Genomics analysis of Aphanomyces spp. identifies a new class of oomycete effector associated with host adaptation.</title>
        <authorList>
            <person name="Gaulin E."/>
        </authorList>
    </citation>
    <scope>NUCLEOTIDE SEQUENCE</scope>
    <source>
        <strain evidence="2">CBS 578.67</strain>
    </source>
</reference>
<keyword evidence="1" id="KW-1133">Transmembrane helix</keyword>
<feature type="transmembrane region" description="Helical" evidence="1">
    <location>
        <begin position="345"/>
        <end position="363"/>
    </location>
</feature>
<dbReference type="InterPro" id="IPR036259">
    <property type="entry name" value="MFS_trans_sf"/>
</dbReference>
<feature type="transmembrane region" description="Helical" evidence="1">
    <location>
        <begin position="44"/>
        <end position="63"/>
    </location>
</feature>
<reference evidence="3 4" key="1">
    <citation type="submission" date="2019-03" db="EMBL/GenBank/DDBJ databases">
        <authorList>
            <person name="Gaulin E."/>
            <person name="Dumas B."/>
        </authorList>
    </citation>
    <scope>NUCLEOTIDE SEQUENCE [LARGE SCALE GENOMIC DNA]</scope>
    <source>
        <strain evidence="3">CBS 568.67</strain>
    </source>
</reference>
<feature type="transmembrane region" description="Helical" evidence="1">
    <location>
        <begin position="444"/>
        <end position="464"/>
    </location>
</feature>
<accession>A0A485L3K0</accession>
<gene>
    <name evidence="3" type="primary">Aste57867_14542</name>
    <name evidence="2" type="ORF">As57867_014488</name>
    <name evidence="3" type="ORF">ASTE57867_14542</name>
</gene>
<dbReference type="Gene3D" id="1.20.1250.20">
    <property type="entry name" value="MFS general substrate transporter like domains"/>
    <property type="match status" value="2"/>
</dbReference>
<organism evidence="3 4">
    <name type="scientific">Aphanomyces stellatus</name>
    <dbReference type="NCBI Taxonomy" id="120398"/>
    <lineage>
        <taxon>Eukaryota</taxon>
        <taxon>Sar</taxon>
        <taxon>Stramenopiles</taxon>
        <taxon>Oomycota</taxon>
        <taxon>Saprolegniomycetes</taxon>
        <taxon>Saprolegniales</taxon>
        <taxon>Verrucalvaceae</taxon>
        <taxon>Aphanomyces</taxon>
    </lineage>
</organism>
<feature type="transmembrane region" description="Helical" evidence="1">
    <location>
        <begin position="113"/>
        <end position="132"/>
    </location>
</feature>
<dbReference type="SUPFAM" id="SSF103473">
    <property type="entry name" value="MFS general substrate transporter"/>
    <property type="match status" value="1"/>
</dbReference>
<feature type="transmembrane region" description="Helical" evidence="1">
    <location>
        <begin position="171"/>
        <end position="195"/>
    </location>
</feature>
<feature type="transmembrane region" description="Helical" evidence="1">
    <location>
        <begin position="215"/>
        <end position="234"/>
    </location>
</feature>
<evidence type="ECO:0000313" key="2">
    <source>
        <dbReference type="EMBL" id="KAF0694592.1"/>
    </source>
</evidence>
<evidence type="ECO:0000256" key="1">
    <source>
        <dbReference type="SAM" id="Phobius"/>
    </source>
</evidence>
<dbReference type="Pfam" id="PF07690">
    <property type="entry name" value="MFS_1"/>
    <property type="match status" value="1"/>
</dbReference>
<dbReference type="InterPro" id="IPR050327">
    <property type="entry name" value="Proton-linked_MCT"/>
</dbReference>
<feature type="transmembrane region" description="Helical" evidence="1">
    <location>
        <begin position="384"/>
        <end position="404"/>
    </location>
</feature>
<proteinExistence type="predicted"/>
<feature type="transmembrane region" description="Helical" evidence="1">
    <location>
        <begin position="476"/>
        <end position="494"/>
    </location>
</feature>
<feature type="transmembrane region" description="Helical" evidence="1">
    <location>
        <begin position="410"/>
        <end position="432"/>
    </location>
</feature>
<dbReference type="PANTHER" id="PTHR11360">
    <property type="entry name" value="MONOCARBOXYLATE TRANSPORTER"/>
    <property type="match status" value="1"/>
</dbReference>
<keyword evidence="4" id="KW-1185">Reference proteome</keyword>
<evidence type="ECO:0000313" key="4">
    <source>
        <dbReference type="Proteomes" id="UP000332933"/>
    </source>
</evidence>
<sequence>MCEYWTLIVPTKSPAETMAECWLVVVPLGNDFYARLDCITFNRWWLCLACCLVHFCCGSIYTFSILADNLDVYFYGQVTKKCIRVWLTAYLCMGVSAALVGPALERRGPRTGLAYGTALVFLGHLLSQFAVIHRHYGLLMVGYGICVGLGFGVILIASISTIQKWFPDMRGLTSGVCVLFFGIGSGIFIKMATLMLDQPIGAIHIMAKGVGVEYFFLRIGLFLVVVLSLCTLVLRTPPASYTVNGRDIHNVPTQRAPNQSLIQDEYLNVGMTFVNYTVVQHELQGTEGYYFQQVKAMSLLQCIASTDFICLYVAFAANVTPILVLLPEIRRIATDILLLTTDEQVFSFFLYSFVGNLIGRLVSPLISDILVHIFYLNPAYARKIVFVALLCLQLIVLALLPYNIGNSKTFQWLASTLTSASGGGLAIMPSFITDMFGVYNSGTMYGIIWTSFSLGAVISSFLLSQFVFTVEGLSNQLHWMLILVAVGTFAMLFVRTNSIDRFFFGYQFTLFSKVIVQVPFQLSETDSDEIDLSTITPTPKLNDLSPNQFQDFMLWDAETDGKASGLP</sequence>
<feature type="transmembrane region" description="Helical" evidence="1">
    <location>
        <begin position="299"/>
        <end position="325"/>
    </location>
</feature>
<feature type="transmembrane region" description="Helical" evidence="1">
    <location>
        <begin position="138"/>
        <end position="159"/>
    </location>
</feature>